<organism evidence="5 6">
    <name type="scientific">Streptomyces spiramenti</name>
    <dbReference type="NCBI Taxonomy" id="2720606"/>
    <lineage>
        <taxon>Bacteria</taxon>
        <taxon>Bacillati</taxon>
        <taxon>Actinomycetota</taxon>
        <taxon>Actinomycetes</taxon>
        <taxon>Kitasatosporales</taxon>
        <taxon>Streptomycetaceae</taxon>
        <taxon>Streptomyces</taxon>
    </lineage>
</organism>
<dbReference type="Gene3D" id="2.80.10.50">
    <property type="match status" value="1"/>
</dbReference>
<dbReference type="InterPro" id="IPR013320">
    <property type="entry name" value="ConA-like_dom_sf"/>
</dbReference>
<dbReference type="InterPro" id="IPR000772">
    <property type="entry name" value="Ricin_B_lectin"/>
</dbReference>
<dbReference type="Gene3D" id="2.60.120.200">
    <property type="match status" value="1"/>
</dbReference>
<sequence>MDPHQASSHPPQPRPPPPRPTRGAPGTGPTAVLPPERTWPMTGPRPARASSTDSPHPRPERRRPLLRRPRLVVAALALSLGASLLASGATATALPDATAPSLTAAAPAVEPPSTQNVVFFDDFNGPAGAGVDGGKWTHEVGDNWGNNRESQYYTPGTRNAALDGNGNLAITARKENPNNYQCWYGRCEYTSARLNTAGKFNAQYGRVEARIKIPHGQGIWPAFWMLGADYADVGWPQTGEIDIMENVGFEPGRVHGTLHGPGYSAGGGIGASYTLPGGQRFADNFHVFAVDWSPNRISWSVNGTVYQTRTPADLGGRQWVFNKPFFLILNFAVGGEWPGYPDASTQFPQQMLIDYVRVTEGQTPPPTGRTGTITGLAGKCVDVANANSANGTPIQLHDCNGNAAQQWTVPGDGTLRAYGKCLDVDGPSTADGAAVHLWDCHGGPSQQWAISGARDIVNIPANKCLDVREHNTNNGTRLQIWTCSGNPNQKWNTP</sequence>
<dbReference type="InterPro" id="IPR050546">
    <property type="entry name" value="Glycosyl_Hydrlase_16"/>
</dbReference>
<comment type="similarity">
    <text evidence="1">Belongs to the glycosyl hydrolase 16 family.</text>
</comment>
<dbReference type="CDD" id="cd08023">
    <property type="entry name" value="GH16_laminarinase_like"/>
    <property type="match status" value="1"/>
</dbReference>
<name>A0ABX1AMQ1_9ACTN</name>
<dbReference type="SMART" id="SM00458">
    <property type="entry name" value="RICIN"/>
    <property type="match status" value="1"/>
</dbReference>
<dbReference type="InterPro" id="IPR035992">
    <property type="entry name" value="Ricin_B-like_lectins"/>
</dbReference>
<evidence type="ECO:0000256" key="2">
    <source>
        <dbReference type="SAM" id="MobiDB-lite"/>
    </source>
</evidence>
<keyword evidence="3" id="KW-1133">Transmembrane helix</keyword>
<dbReference type="SUPFAM" id="SSF50370">
    <property type="entry name" value="Ricin B-like lectins"/>
    <property type="match status" value="1"/>
</dbReference>
<feature type="transmembrane region" description="Helical" evidence="3">
    <location>
        <begin position="71"/>
        <end position="94"/>
    </location>
</feature>
<dbReference type="Pfam" id="PF00722">
    <property type="entry name" value="Glyco_hydro_16"/>
    <property type="match status" value="1"/>
</dbReference>
<feature type="compositionally biased region" description="Low complexity" evidence="2">
    <location>
        <begin position="21"/>
        <end position="31"/>
    </location>
</feature>
<keyword evidence="3" id="KW-0472">Membrane</keyword>
<gene>
    <name evidence="5" type="ORF">HCJ92_19270</name>
</gene>
<keyword evidence="6" id="KW-1185">Reference proteome</keyword>
<comment type="caution">
    <text evidence="5">The sequence shown here is derived from an EMBL/GenBank/DDBJ whole genome shotgun (WGS) entry which is preliminary data.</text>
</comment>
<evidence type="ECO:0000313" key="5">
    <source>
        <dbReference type="EMBL" id="NJP68378.1"/>
    </source>
</evidence>
<protein>
    <submittedName>
        <fullName evidence="5">Family 16 glycosylhydrolase</fullName>
    </submittedName>
</protein>
<feature type="domain" description="GH16" evidence="4">
    <location>
        <begin position="104"/>
        <end position="364"/>
    </location>
</feature>
<dbReference type="Pfam" id="PF00652">
    <property type="entry name" value="Ricin_B_lectin"/>
    <property type="match status" value="1"/>
</dbReference>
<dbReference type="Proteomes" id="UP000746503">
    <property type="component" value="Unassembled WGS sequence"/>
</dbReference>
<feature type="region of interest" description="Disordered" evidence="2">
    <location>
        <begin position="1"/>
        <end position="66"/>
    </location>
</feature>
<dbReference type="PANTHER" id="PTHR10963:SF55">
    <property type="entry name" value="GLYCOSIDE HYDROLASE FAMILY 16 PROTEIN"/>
    <property type="match status" value="1"/>
</dbReference>
<dbReference type="InterPro" id="IPR000757">
    <property type="entry name" value="Beta-glucanase-like"/>
</dbReference>
<dbReference type="PANTHER" id="PTHR10963">
    <property type="entry name" value="GLYCOSYL HYDROLASE-RELATED"/>
    <property type="match status" value="1"/>
</dbReference>
<keyword evidence="3" id="KW-0812">Transmembrane</keyword>
<proteinExistence type="inferred from homology"/>
<reference evidence="5 6" key="1">
    <citation type="submission" date="2020-03" db="EMBL/GenBank/DDBJ databases">
        <title>Draft genome of Streptomyces sp. ventii, isolated from the Axial Seamount in the Pacific Ocean, and resequencing of the two type strains Streptomyces lonarensis strain NCL 716 and Streptomyces bohaiensis strain 11A07.</title>
        <authorList>
            <person name="Loughran R.M."/>
            <person name="Pfannmuller K.M."/>
            <person name="Wasson B.J."/>
            <person name="Deadmond M.C."/>
            <person name="Paddock B.E."/>
            <person name="Koyack M.J."/>
            <person name="Gallegos D.A."/>
            <person name="Mitchell E.A."/>
            <person name="Ushijima B."/>
            <person name="Saw J.H."/>
            <person name="Mcphail K.L."/>
            <person name="Videau P."/>
        </authorList>
    </citation>
    <scope>NUCLEOTIDE SEQUENCE [LARGE SCALE GENOMIC DNA]</scope>
    <source>
        <strain evidence="6">5675061</strain>
    </source>
</reference>
<evidence type="ECO:0000313" key="6">
    <source>
        <dbReference type="Proteomes" id="UP000746503"/>
    </source>
</evidence>
<dbReference type="PROSITE" id="PS51762">
    <property type="entry name" value="GH16_2"/>
    <property type="match status" value="1"/>
</dbReference>
<evidence type="ECO:0000256" key="3">
    <source>
        <dbReference type="SAM" id="Phobius"/>
    </source>
</evidence>
<evidence type="ECO:0000259" key="4">
    <source>
        <dbReference type="PROSITE" id="PS51762"/>
    </source>
</evidence>
<dbReference type="EMBL" id="JAAVJB010000205">
    <property type="protein sequence ID" value="NJP68378.1"/>
    <property type="molecule type" value="Genomic_DNA"/>
</dbReference>
<dbReference type="SUPFAM" id="SSF49899">
    <property type="entry name" value="Concanavalin A-like lectins/glucanases"/>
    <property type="match status" value="1"/>
</dbReference>
<feature type="compositionally biased region" description="Pro residues" evidence="2">
    <location>
        <begin position="10"/>
        <end position="20"/>
    </location>
</feature>
<dbReference type="PROSITE" id="PS50231">
    <property type="entry name" value="RICIN_B_LECTIN"/>
    <property type="match status" value="1"/>
</dbReference>
<evidence type="ECO:0000256" key="1">
    <source>
        <dbReference type="ARBA" id="ARBA00006865"/>
    </source>
</evidence>
<accession>A0ABX1AMQ1</accession>